<dbReference type="GO" id="GO:0005509">
    <property type="term" value="F:calcium ion binding"/>
    <property type="evidence" value="ECO:0007669"/>
    <property type="project" value="UniProtKB-UniRule"/>
</dbReference>
<dbReference type="EMBL" id="JAINUF010000003">
    <property type="protein sequence ID" value="KAJ8370676.1"/>
    <property type="molecule type" value="Genomic_DNA"/>
</dbReference>
<proteinExistence type="predicted"/>
<evidence type="ECO:0000256" key="5">
    <source>
        <dbReference type="ARBA" id="ARBA00022729"/>
    </source>
</evidence>
<dbReference type="FunFam" id="2.60.40.60:FF:000031">
    <property type="entry name" value="Cadherin 3"/>
    <property type="match status" value="1"/>
</dbReference>
<evidence type="ECO:0000256" key="12">
    <source>
        <dbReference type="PROSITE-ProRule" id="PRU00043"/>
    </source>
</evidence>
<feature type="transmembrane region" description="Helical" evidence="16">
    <location>
        <begin position="444"/>
        <end position="470"/>
    </location>
</feature>
<dbReference type="PRINTS" id="PR00205">
    <property type="entry name" value="CADHERIN"/>
</dbReference>
<evidence type="ECO:0000256" key="11">
    <source>
        <dbReference type="ARBA" id="ARBA00023180"/>
    </source>
</evidence>
<dbReference type="GO" id="GO:0016477">
    <property type="term" value="P:cell migration"/>
    <property type="evidence" value="ECO:0007669"/>
    <property type="project" value="TreeGrafter"/>
</dbReference>
<evidence type="ECO:0000256" key="17">
    <source>
        <dbReference type="SAM" id="SignalP"/>
    </source>
</evidence>
<evidence type="ECO:0000256" key="8">
    <source>
        <dbReference type="ARBA" id="ARBA00022889"/>
    </source>
</evidence>
<dbReference type="SMART" id="SM00112">
    <property type="entry name" value="CA"/>
    <property type="match status" value="3"/>
</dbReference>
<feature type="domain" description="Cadherin" evidence="18">
    <location>
        <begin position="354"/>
        <end position="454"/>
    </location>
</feature>
<accession>A0A9Q1FZR0</accession>
<organism evidence="19 20">
    <name type="scientific">Synaphobranchus kaupii</name>
    <name type="common">Kaup's arrowtooth eel</name>
    <dbReference type="NCBI Taxonomy" id="118154"/>
    <lineage>
        <taxon>Eukaryota</taxon>
        <taxon>Metazoa</taxon>
        <taxon>Chordata</taxon>
        <taxon>Craniata</taxon>
        <taxon>Vertebrata</taxon>
        <taxon>Euteleostomi</taxon>
        <taxon>Actinopterygii</taxon>
        <taxon>Neopterygii</taxon>
        <taxon>Teleostei</taxon>
        <taxon>Anguilliformes</taxon>
        <taxon>Synaphobranchidae</taxon>
        <taxon>Synaphobranchus</taxon>
    </lineage>
</organism>
<comment type="subcellular location">
    <subcellularLocation>
        <location evidence="1 13">Cell membrane</location>
        <topology evidence="1 13">Single-pass type I membrane protein</topology>
    </subcellularLocation>
</comment>
<feature type="domain" description="Cadherin" evidence="18">
    <location>
        <begin position="128"/>
        <end position="230"/>
    </location>
</feature>
<feature type="chain" id="PRO_5040207604" description="Cadherin domain-containing protein" evidence="17">
    <location>
        <begin position="17"/>
        <end position="691"/>
    </location>
</feature>
<protein>
    <recommendedName>
        <fullName evidence="18">Cadherin domain-containing protein</fullName>
    </recommendedName>
</protein>
<keyword evidence="11" id="KW-0325">Glycoprotein</keyword>
<sequence length="691" mass="76852">MRRYILLLLTLSATMALEHRNNMRSPHREKRELLRRAKRRWVLSTIEITEEDKGPFPKNATRLFNDQGHGKELLYAISGHGVDEEPLGVFTIDPVTGVVQTHKSINREDNKVFHHAAEVMEMSENHVVLKMAVTDKDTPKTPGWRAKYTILKGNEAGNYKVETDPETNEGIVTLIKKNDYEATKKTNLVIGVENEEPLFVCGTKGAAGGPAPQTTDVTITVIDVNDAPVFTNKVKPIFEKEEMEPGKVLYRPTVTDVDSEDHKIRYELAQDTAKWMTIDPKTGVVKTAQKLDRESNHVNNSIYTVLVHAIDDGEPPMTGTSTLLIYLTDTNDNTPFLVSNETYICGNKDKSVDIQAQDNDKDPYAGPFTFSLRDKSQEEQWMLNPDTGEKATLKSIKTLPFQTYTVLLTIVDQQGSSAEEDLQVVVCDCGTGTKCKDHQGKSSALGGGAIATLFAGILMFLILLALCLFCGSQGEKYKPMYVQAEGQQTLMKYNEEGGGSAYKAVPPRVMSPATSYAVTDGVKLASIPLTKMSPSYRQSEVKTQALGMGMGMGTEMATDPTLHQRSKEGHDFLGKYDSSMTMEGQWSTRKSSTSTRMKHTHPQKTMSSSKVSELIGRRIHDQMEDQLDFPRYLPQMYAYEGTGSRCQSLDKLSVSNCEDELDFLQHLGPKFNTLGGICRQATKEKGRVVKL</sequence>
<feature type="domain" description="Cadherin" evidence="18">
    <location>
        <begin position="241"/>
        <end position="337"/>
    </location>
</feature>
<evidence type="ECO:0000256" key="6">
    <source>
        <dbReference type="ARBA" id="ARBA00022737"/>
    </source>
</evidence>
<dbReference type="CDD" id="cd11304">
    <property type="entry name" value="Cadherin_repeat"/>
    <property type="match status" value="4"/>
</dbReference>
<keyword evidence="6" id="KW-0677">Repeat</keyword>
<evidence type="ECO:0000256" key="2">
    <source>
        <dbReference type="ARBA" id="ARBA00022475"/>
    </source>
</evidence>
<evidence type="ECO:0000313" key="20">
    <source>
        <dbReference type="Proteomes" id="UP001152622"/>
    </source>
</evidence>
<dbReference type="GO" id="GO:0000902">
    <property type="term" value="P:cell morphogenesis"/>
    <property type="evidence" value="ECO:0007669"/>
    <property type="project" value="TreeGrafter"/>
</dbReference>
<keyword evidence="5 17" id="KW-0732">Signal</keyword>
<keyword evidence="2" id="KW-1003">Cell membrane</keyword>
<dbReference type="InterPro" id="IPR000233">
    <property type="entry name" value="Cadherin_Y-type_LIR"/>
</dbReference>
<keyword evidence="7 12" id="KW-0106">Calcium</keyword>
<gene>
    <name evidence="19" type="ORF">SKAU_G00107040</name>
</gene>
<dbReference type="GO" id="GO:0008013">
    <property type="term" value="F:beta-catenin binding"/>
    <property type="evidence" value="ECO:0007669"/>
    <property type="project" value="TreeGrafter"/>
</dbReference>
<dbReference type="OrthoDB" id="9045962at2759"/>
<comment type="caution">
    <text evidence="19">The sequence shown here is derived from an EMBL/GenBank/DDBJ whole genome shotgun (WGS) entry which is preliminary data.</text>
</comment>
<dbReference type="Gene3D" id="4.10.900.10">
    <property type="entry name" value="TCF3-CBD (Catenin binding domain)"/>
    <property type="match status" value="1"/>
</dbReference>
<evidence type="ECO:0000256" key="3">
    <source>
        <dbReference type="ARBA" id="ARBA00022692"/>
    </source>
</evidence>
<keyword evidence="20" id="KW-1185">Reference proteome</keyword>
<evidence type="ECO:0000256" key="7">
    <source>
        <dbReference type="ARBA" id="ARBA00022837"/>
    </source>
</evidence>
<dbReference type="PROSITE" id="PS50268">
    <property type="entry name" value="CADHERIN_2"/>
    <property type="match status" value="4"/>
</dbReference>
<dbReference type="FunFam" id="2.60.40.60:FF:000019">
    <property type="entry name" value="Cadherin 2"/>
    <property type="match status" value="1"/>
</dbReference>
<keyword evidence="8 13" id="KW-0130">Cell adhesion</keyword>
<evidence type="ECO:0000256" key="4">
    <source>
        <dbReference type="ARBA" id="ARBA00022723"/>
    </source>
</evidence>
<dbReference type="InterPro" id="IPR020894">
    <property type="entry name" value="Cadherin_CS"/>
</dbReference>
<dbReference type="PANTHER" id="PTHR24027:SF78">
    <property type="entry name" value="CADHERIN-LIKE PROTEIN 26"/>
    <property type="match status" value="1"/>
</dbReference>
<dbReference type="GO" id="GO:0045296">
    <property type="term" value="F:cadherin binding"/>
    <property type="evidence" value="ECO:0007669"/>
    <property type="project" value="TreeGrafter"/>
</dbReference>
<dbReference type="Proteomes" id="UP001152622">
    <property type="component" value="Chromosome 3"/>
</dbReference>
<evidence type="ECO:0000256" key="1">
    <source>
        <dbReference type="ARBA" id="ARBA00004251"/>
    </source>
</evidence>
<keyword evidence="4" id="KW-0479">Metal-binding</keyword>
<evidence type="ECO:0000256" key="10">
    <source>
        <dbReference type="ARBA" id="ARBA00023136"/>
    </source>
</evidence>
<dbReference type="GO" id="GO:0005912">
    <property type="term" value="C:adherens junction"/>
    <property type="evidence" value="ECO:0007669"/>
    <property type="project" value="TreeGrafter"/>
</dbReference>
<reference evidence="19" key="1">
    <citation type="journal article" date="2023" name="Science">
        <title>Genome structures resolve the early diversification of teleost fishes.</title>
        <authorList>
            <person name="Parey E."/>
            <person name="Louis A."/>
            <person name="Montfort J."/>
            <person name="Bouchez O."/>
            <person name="Roques C."/>
            <person name="Iampietro C."/>
            <person name="Lluch J."/>
            <person name="Castinel A."/>
            <person name="Donnadieu C."/>
            <person name="Desvignes T."/>
            <person name="Floi Bucao C."/>
            <person name="Jouanno E."/>
            <person name="Wen M."/>
            <person name="Mejri S."/>
            <person name="Dirks R."/>
            <person name="Jansen H."/>
            <person name="Henkel C."/>
            <person name="Chen W.J."/>
            <person name="Zahm M."/>
            <person name="Cabau C."/>
            <person name="Klopp C."/>
            <person name="Thompson A.W."/>
            <person name="Robinson-Rechavi M."/>
            <person name="Braasch I."/>
            <person name="Lecointre G."/>
            <person name="Bobe J."/>
            <person name="Postlethwait J.H."/>
            <person name="Berthelot C."/>
            <person name="Roest Crollius H."/>
            <person name="Guiguen Y."/>
        </authorList>
    </citation>
    <scope>NUCLEOTIDE SEQUENCE</scope>
    <source>
        <strain evidence="19">WJC10195</strain>
    </source>
</reference>
<evidence type="ECO:0000256" key="16">
    <source>
        <dbReference type="SAM" id="Phobius"/>
    </source>
</evidence>
<dbReference type="PANTHER" id="PTHR24027">
    <property type="entry name" value="CADHERIN-23"/>
    <property type="match status" value="1"/>
</dbReference>
<dbReference type="Pfam" id="PF01049">
    <property type="entry name" value="CADH_Y-type_LIR"/>
    <property type="match status" value="1"/>
</dbReference>
<dbReference type="InterPro" id="IPR027397">
    <property type="entry name" value="Catenin-bd_sf"/>
</dbReference>
<dbReference type="GO" id="GO:0034332">
    <property type="term" value="P:adherens junction organization"/>
    <property type="evidence" value="ECO:0007669"/>
    <property type="project" value="TreeGrafter"/>
</dbReference>
<dbReference type="GO" id="GO:0016342">
    <property type="term" value="C:catenin complex"/>
    <property type="evidence" value="ECO:0007669"/>
    <property type="project" value="TreeGrafter"/>
</dbReference>
<dbReference type="Gene3D" id="2.60.40.60">
    <property type="entry name" value="Cadherins"/>
    <property type="match status" value="4"/>
</dbReference>
<name>A0A9Q1FZR0_SYNKA</name>
<dbReference type="GO" id="GO:0016339">
    <property type="term" value="P:calcium-dependent cell-cell adhesion via plasma membrane cell adhesion molecules"/>
    <property type="evidence" value="ECO:0007669"/>
    <property type="project" value="TreeGrafter"/>
</dbReference>
<evidence type="ECO:0000259" key="18">
    <source>
        <dbReference type="PROSITE" id="PS50268"/>
    </source>
</evidence>
<feature type="domain" description="Cadherin" evidence="18">
    <location>
        <begin position="42"/>
        <end position="113"/>
    </location>
</feature>
<dbReference type="InterPro" id="IPR039808">
    <property type="entry name" value="Cadherin"/>
</dbReference>
<evidence type="ECO:0000256" key="9">
    <source>
        <dbReference type="ARBA" id="ARBA00022989"/>
    </source>
</evidence>
<feature type="region of interest" description="Disordered" evidence="15">
    <location>
        <begin position="587"/>
        <end position="611"/>
    </location>
</feature>
<dbReference type="GO" id="GO:0007156">
    <property type="term" value="P:homophilic cell adhesion via plasma membrane adhesion molecules"/>
    <property type="evidence" value="ECO:0007669"/>
    <property type="project" value="InterPro"/>
</dbReference>
<evidence type="ECO:0000313" key="19">
    <source>
        <dbReference type="EMBL" id="KAJ8370676.1"/>
    </source>
</evidence>
<evidence type="ECO:0000256" key="15">
    <source>
        <dbReference type="SAM" id="MobiDB-lite"/>
    </source>
</evidence>
<dbReference type="Pfam" id="PF00028">
    <property type="entry name" value="Cadherin"/>
    <property type="match status" value="2"/>
</dbReference>
<dbReference type="FunFam" id="2.60.40.60:FF:000095">
    <property type="entry name" value="Cadherin 13"/>
    <property type="match status" value="1"/>
</dbReference>
<dbReference type="AlphaFoldDB" id="A0A9Q1FZR0"/>
<dbReference type="InterPro" id="IPR015919">
    <property type="entry name" value="Cadherin-like_sf"/>
</dbReference>
<dbReference type="GO" id="GO:0002009">
    <property type="term" value="P:morphogenesis of an epithelium"/>
    <property type="evidence" value="ECO:0007669"/>
    <property type="project" value="UniProtKB-ARBA"/>
</dbReference>
<dbReference type="GO" id="GO:0044331">
    <property type="term" value="P:cell-cell adhesion mediated by cadherin"/>
    <property type="evidence" value="ECO:0007669"/>
    <property type="project" value="TreeGrafter"/>
</dbReference>
<evidence type="ECO:0000256" key="13">
    <source>
        <dbReference type="RuleBase" id="RU003318"/>
    </source>
</evidence>
<dbReference type="GO" id="GO:0007043">
    <property type="term" value="P:cell-cell junction assembly"/>
    <property type="evidence" value="ECO:0007669"/>
    <property type="project" value="TreeGrafter"/>
</dbReference>
<dbReference type="PROSITE" id="PS00232">
    <property type="entry name" value="CADHERIN_1"/>
    <property type="match status" value="1"/>
</dbReference>
<evidence type="ECO:0000256" key="14">
    <source>
        <dbReference type="RuleBase" id="RU004357"/>
    </source>
</evidence>
<dbReference type="SUPFAM" id="SSF49313">
    <property type="entry name" value="Cadherin-like"/>
    <property type="match status" value="4"/>
</dbReference>
<feature type="signal peptide" evidence="17">
    <location>
        <begin position="1"/>
        <end position="16"/>
    </location>
</feature>
<comment type="function">
    <text evidence="14">Cadherins are calcium-dependent cell adhesion proteins.</text>
</comment>
<keyword evidence="3 13" id="KW-0812">Transmembrane</keyword>
<dbReference type="InterPro" id="IPR002126">
    <property type="entry name" value="Cadherin-like_dom"/>
</dbReference>
<keyword evidence="9 16" id="KW-1133">Transmembrane helix</keyword>
<keyword evidence="10 16" id="KW-0472">Membrane</keyword>